<sequence>MKNFPHISLFEELNAIETPFYLYDMNLLNRTLNKAKEAADKRGYFIHYALKANNNNPLLIAIRERGFGVDCVSGNEVSKALEMGFSPDTIDFAGIGKTDEEIETALNAEIFSLNVESIEELEVIDEIAGKIGKIANVSLRINPNIDAHTHKNITTGLSENKFGLDLTMLPKLVDRLHAFKNVELKGLHFHVGSQILDLNVFKELAQKASQLNHYFYNQGFKFKHINMGGGLGVSYKNPSNESIVDFEAFFKVFEENLSLPQGMKVHFELGRALVAQSGILITKVVFVKKGLTKKFLILDGGMTDLIRPALYQAFHLTENISREEVSETYDVVGPICESTDCFGENLVLSTSYRGDLVAIYTTGAYGQVMSSKYNMRDKAKAYYVANGILYTEKDYVHAINAEKE</sequence>
<dbReference type="InterPro" id="IPR022644">
    <property type="entry name" value="De-COase2_N"/>
</dbReference>
<dbReference type="Proteomes" id="UP000294830">
    <property type="component" value="Unassembled WGS sequence"/>
</dbReference>
<comment type="subunit">
    <text evidence="5">Homodimer.</text>
</comment>
<evidence type="ECO:0000256" key="1">
    <source>
        <dbReference type="ARBA" id="ARBA00001933"/>
    </source>
</evidence>
<feature type="binding site" evidence="5">
    <location>
        <position position="337"/>
    </location>
    <ligand>
        <name>substrate</name>
    </ligand>
</feature>
<comment type="similarity">
    <text evidence="5">Belongs to the Orn/Lys/Arg decarboxylase class-II family. LysA subfamily.</text>
</comment>
<dbReference type="EMBL" id="SLWB01000003">
    <property type="protein sequence ID" value="TCN70534.1"/>
    <property type="molecule type" value="Genomic_DNA"/>
</dbReference>
<feature type="binding site" evidence="5">
    <location>
        <begin position="268"/>
        <end position="271"/>
    </location>
    <ligand>
        <name>pyridoxal 5'-phosphate</name>
        <dbReference type="ChEBI" id="CHEBI:597326"/>
    </ligand>
</feature>
<keyword evidence="5 8" id="KW-0457">Lysine biosynthesis</keyword>
<dbReference type="UniPathway" id="UPA00034">
    <property type="reaction ID" value="UER00027"/>
</dbReference>
<dbReference type="PROSITE" id="PS00878">
    <property type="entry name" value="ODR_DC_2_1"/>
    <property type="match status" value="1"/>
</dbReference>
<evidence type="ECO:0000256" key="8">
    <source>
        <dbReference type="RuleBase" id="RU003738"/>
    </source>
</evidence>
<comment type="cofactor">
    <cofactor evidence="1 5 7 8">
        <name>pyridoxal 5'-phosphate</name>
        <dbReference type="ChEBI" id="CHEBI:597326"/>
    </cofactor>
</comment>
<dbReference type="OrthoDB" id="9802241at2"/>
<keyword evidence="4 5" id="KW-0456">Lyase</keyword>
<dbReference type="InterPro" id="IPR029066">
    <property type="entry name" value="PLP-binding_barrel"/>
</dbReference>
<dbReference type="EC" id="4.1.1.20" evidence="5 6"/>
<accession>A0A4R2EUQ3</accession>
<dbReference type="Gene3D" id="2.40.37.10">
    <property type="entry name" value="Lyase, Ornithine Decarboxylase, Chain A, domain 1"/>
    <property type="match status" value="1"/>
</dbReference>
<evidence type="ECO:0000256" key="2">
    <source>
        <dbReference type="ARBA" id="ARBA00022793"/>
    </source>
</evidence>
<evidence type="ECO:0000313" key="12">
    <source>
        <dbReference type="Proteomes" id="UP000294830"/>
    </source>
</evidence>
<keyword evidence="12" id="KW-1185">Reference proteome</keyword>
<comment type="function">
    <text evidence="5">Specifically catalyzes the decarboxylation of meso-diaminopimelate (meso-DAP) to L-lysine.</text>
</comment>
<proteinExistence type="inferred from homology"/>
<keyword evidence="3 5" id="KW-0663">Pyridoxal phosphate</keyword>
<dbReference type="InterPro" id="IPR000183">
    <property type="entry name" value="Orn/DAP/Arg_de-COase"/>
</dbReference>
<dbReference type="CDD" id="cd06828">
    <property type="entry name" value="PLPDE_III_DapDC"/>
    <property type="match status" value="1"/>
</dbReference>
<dbReference type="Pfam" id="PF02784">
    <property type="entry name" value="Orn_Arg_deC_N"/>
    <property type="match status" value="1"/>
</dbReference>
<comment type="pathway">
    <text evidence="5 8">Amino-acid biosynthesis; L-lysine biosynthesis via DAP pathway; L-lysine from DL-2,6-diaminopimelate: step 1/1.</text>
</comment>
<evidence type="ECO:0000259" key="9">
    <source>
        <dbReference type="Pfam" id="PF00278"/>
    </source>
</evidence>
<dbReference type="GO" id="GO:0030170">
    <property type="term" value="F:pyridoxal phosphate binding"/>
    <property type="evidence" value="ECO:0007669"/>
    <property type="project" value="UniProtKB-UniRule"/>
</dbReference>
<feature type="binding site" evidence="5">
    <location>
        <position position="365"/>
    </location>
    <ligand>
        <name>substrate</name>
    </ligand>
</feature>
<reference evidence="11 12" key="1">
    <citation type="submission" date="2019-03" db="EMBL/GenBank/DDBJ databases">
        <title>Genomic Encyclopedia of Archaeal and Bacterial Type Strains, Phase II (KMG-II): from individual species to whole genera.</title>
        <authorList>
            <person name="Goeker M."/>
        </authorList>
    </citation>
    <scope>NUCLEOTIDE SEQUENCE [LARGE SCALE GENOMIC DNA]</scope>
    <source>
        <strain evidence="11 12">RL-C</strain>
    </source>
</reference>
<dbReference type="SUPFAM" id="SSF50621">
    <property type="entry name" value="Alanine racemase C-terminal domain-like"/>
    <property type="match status" value="1"/>
</dbReference>
<dbReference type="SUPFAM" id="SSF51419">
    <property type="entry name" value="PLP-binding barrel"/>
    <property type="match status" value="1"/>
</dbReference>
<dbReference type="InterPro" id="IPR022643">
    <property type="entry name" value="De-COase2_C"/>
</dbReference>
<organism evidence="11 12">
    <name type="scientific">Acetobacteroides hydrogenigenes</name>
    <dbReference type="NCBI Taxonomy" id="979970"/>
    <lineage>
        <taxon>Bacteria</taxon>
        <taxon>Pseudomonadati</taxon>
        <taxon>Bacteroidota</taxon>
        <taxon>Bacteroidia</taxon>
        <taxon>Bacteroidales</taxon>
        <taxon>Rikenellaceae</taxon>
        <taxon>Acetobacteroides</taxon>
    </lineage>
</organism>
<dbReference type="InterPro" id="IPR022653">
    <property type="entry name" value="De-COase2_pyr-phos_BS"/>
</dbReference>
<dbReference type="PANTHER" id="PTHR43727">
    <property type="entry name" value="DIAMINOPIMELATE DECARBOXYLASE"/>
    <property type="match status" value="1"/>
</dbReference>
<feature type="binding site" evidence="5">
    <location>
        <position position="307"/>
    </location>
    <ligand>
        <name>substrate</name>
    </ligand>
</feature>
<comment type="catalytic activity">
    <reaction evidence="5 8">
        <text>meso-2,6-diaminopimelate + H(+) = L-lysine + CO2</text>
        <dbReference type="Rhea" id="RHEA:15101"/>
        <dbReference type="ChEBI" id="CHEBI:15378"/>
        <dbReference type="ChEBI" id="CHEBI:16526"/>
        <dbReference type="ChEBI" id="CHEBI:32551"/>
        <dbReference type="ChEBI" id="CHEBI:57791"/>
        <dbReference type="EC" id="4.1.1.20"/>
    </reaction>
</comment>
<feature type="domain" description="Orn/DAP/Arg decarboxylase 2 C-terminal" evidence="9">
    <location>
        <begin position="20"/>
        <end position="363"/>
    </location>
</feature>
<name>A0A4R2EUQ3_9BACT</name>
<dbReference type="InterPro" id="IPR002986">
    <property type="entry name" value="DAP_deCOOHase_LysA"/>
</dbReference>
<dbReference type="Gene3D" id="3.20.20.10">
    <property type="entry name" value="Alanine racemase"/>
    <property type="match status" value="1"/>
</dbReference>
<feature type="binding site" evidence="5">
    <location>
        <position position="311"/>
    </location>
    <ligand>
        <name>substrate</name>
    </ligand>
</feature>
<dbReference type="PRINTS" id="PR01181">
    <property type="entry name" value="DAPDCRBXLASE"/>
</dbReference>
<feature type="binding site" evidence="5">
    <location>
        <position position="365"/>
    </location>
    <ligand>
        <name>pyridoxal 5'-phosphate</name>
        <dbReference type="ChEBI" id="CHEBI:597326"/>
    </ligand>
</feature>
<dbReference type="AlphaFoldDB" id="A0A4R2EUQ3"/>
<feature type="binding site" evidence="5">
    <location>
        <position position="230"/>
    </location>
    <ligand>
        <name>pyridoxal 5'-phosphate</name>
        <dbReference type="ChEBI" id="CHEBI:597326"/>
    </ligand>
</feature>
<dbReference type="NCBIfam" id="TIGR01048">
    <property type="entry name" value="lysA"/>
    <property type="match status" value="1"/>
</dbReference>
<evidence type="ECO:0000256" key="5">
    <source>
        <dbReference type="HAMAP-Rule" id="MF_02120"/>
    </source>
</evidence>
<dbReference type="Pfam" id="PF00278">
    <property type="entry name" value="Orn_DAP_Arg_deC"/>
    <property type="match status" value="1"/>
</dbReference>
<gene>
    <name evidence="5" type="primary">lysA</name>
    <name evidence="11" type="ORF">CLV25_10349</name>
</gene>
<dbReference type="PRINTS" id="PR01179">
    <property type="entry name" value="ODADCRBXLASE"/>
</dbReference>
<feature type="domain" description="Orn/DAP/Arg decarboxylase 2 N-terminal" evidence="10">
    <location>
        <begin position="29"/>
        <end position="275"/>
    </location>
</feature>
<dbReference type="PANTHER" id="PTHR43727:SF2">
    <property type="entry name" value="GROUP IV DECARBOXYLASE"/>
    <property type="match status" value="1"/>
</dbReference>
<evidence type="ECO:0000256" key="7">
    <source>
        <dbReference type="PIRSR" id="PIRSR600183-50"/>
    </source>
</evidence>
<evidence type="ECO:0000259" key="10">
    <source>
        <dbReference type="Pfam" id="PF02784"/>
    </source>
</evidence>
<evidence type="ECO:0000256" key="4">
    <source>
        <dbReference type="ARBA" id="ARBA00023239"/>
    </source>
</evidence>
<keyword evidence="5" id="KW-0028">Amino-acid biosynthesis</keyword>
<dbReference type="InterPro" id="IPR009006">
    <property type="entry name" value="Ala_racemase/Decarboxylase_C"/>
</dbReference>
<evidence type="ECO:0000313" key="11">
    <source>
        <dbReference type="EMBL" id="TCN70534.1"/>
    </source>
</evidence>
<dbReference type="GO" id="GO:0008836">
    <property type="term" value="F:diaminopimelate decarboxylase activity"/>
    <property type="evidence" value="ECO:0007669"/>
    <property type="project" value="UniProtKB-UniRule"/>
</dbReference>
<protein>
    <recommendedName>
        <fullName evidence="5 6">Diaminopimelate decarboxylase</fullName>
        <shortName evidence="5">DAP decarboxylase</shortName>
        <shortName evidence="5">DAPDC</shortName>
        <ecNumber evidence="5 6">4.1.1.20</ecNumber>
    </recommendedName>
</protein>
<dbReference type="GO" id="GO:0009089">
    <property type="term" value="P:lysine biosynthetic process via diaminopimelate"/>
    <property type="evidence" value="ECO:0007669"/>
    <property type="project" value="UniProtKB-UniRule"/>
</dbReference>
<feature type="active site" description="Proton donor" evidence="7">
    <location>
        <position position="336"/>
    </location>
</feature>
<dbReference type="FunFam" id="3.20.20.10:FF:000003">
    <property type="entry name" value="Diaminopimelate decarboxylase"/>
    <property type="match status" value="1"/>
</dbReference>
<evidence type="ECO:0000256" key="3">
    <source>
        <dbReference type="ARBA" id="ARBA00022898"/>
    </source>
</evidence>
<feature type="modified residue" description="N6-(pyridoxal phosphate)lysine" evidence="5 7">
    <location>
        <position position="51"/>
    </location>
</feature>
<dbReference type="HAMAP" id="MF_02120">
    <property type="entry name" value="LysA"/>
    <property type="match status" value="1"/>
</dbReference>
<feature type="binding site" evidence="5">
    <location>
        <position position="271"/>
    </location>
    <ligand>
        <name>substrate</name>
    </ligand>
</feature>
<keyword evidence="2 5" id="KW-0210">Decarboxylase</keyword>
<comment type="caution">
    <text evidence="11">The sequence shown here is derived from an EMBL/GenBank/DDBJ whole genome shotgun (WGS) entry which is preliminary data.</text>
</comment>
<dbReference type="RefSeq" id="WP_131838403.1">
    <property type="nucleotide sequence ID" value="NZ_SLWB01000003.1"/>
</dbReference>
<evidence type="ECO:0000256" key="6">
    <source>
        <dbReference type="NCBIfam" id="TIGR01048"/>
    </source>
</evidence>